<dbReference type="EMBL" id="LWCA01000776">
    <property type="protein sequence ID" value="OAF66983.1"/>
    <property type="molecule type" value="Genomic_DNA"/>
</dbReference>
<dbReference type="Proteomes" id="UP000078046">
    <property type="component" value="Unassembled WGS sequence"/>
</dbReference>
<sequence>MGNKLTNWNCESLSSVLDIESRNDTHEMIEEAKINANNNLVNVYSYEKWCDKISKKYSTLSKYNYNKYYKYFKMSLKSIDFRMLDVCDSSKLCNYISLYEGCGDDHFQGRYIIPYKMNSTIYLYEKLSKDKKLFLNHTKYIIPQKIKYTLKIRELNCKGFNALPNVDFKSKFKPNSDDCVYTRMLEKYNNARPYKKYKNKSFRNRNKTSINTSDVYSDATCGSISVKSNCSVPIMNENSLYKLKTIGIRLNIVVIMENYRVTTPVFHIVNTITKTCIARLNSAYTSTSLNYTCIISQNLQDYIIRPTNVKSKSMLYYSHPSPQLGTIDDNPIIKYIHQHGPITFDNSISNESVILILDPKTKILRRTKIENILNQKDCFSGTINSVNKYFHNISESEINDSVDLNDICSIINEKTYISNIRSSPTGRFIAIRILYPILCPQPNVNYIAILDSLRLQMLYLIDCSGSSWPISDDVNLKMFPIFVENDNYLITMYHKFSSRKVKIFKLPVK</sequence>
<protein>
    <submittedName>
        <fullName evidence="1">Uncharacterized protein</fullName>
    </submittedName>
</protein>
<evidence type="ECO:0000313" key="1">
    <source>
        <dbReference type="EMBL" id="OAF66983.1"/>
    </source>
</evidence>
<comment type="caution">
    <text evidence="1">The sequence shown here is derived from an EMBL/GenBank/DDBJ whole genome shotgun (WGS) entry which is preliminary data.</text>
</comment>
<organism evidence="1 2">
    <name type="scientific">Intoshia linei</name>
    <dbReference type="NCBI Taxonomy" id="1819745"/>
    <lineage>
        <taxon>Eukaryota</taxon>
        <taxon>Metazoa</taxon>
        <taxon>Spiralia</taxon>
        <taxon>Lophotrochozoa</taxon>
        <taxon>Mesozoa</taxon>
        <taxon>Orthonectida</taxon>
        <taxon>Rhopaluridae</taxon>
        <taxon>Intoshia</taxon>
    </lineage>
</organism>
<evidence type="ECO:0000313" key="2">
    <source>
        <dbReference type="Proteomes" id="UP000078046"/>
    </source>
</evidence>
<keyword evidence="2" id="KW-1185">Reference proteome</keyword>
<proteinExistence type="predicted"/>
<dbReference type="AlphaFoldDB" id="A0A177B036"/>
<accession>A0A177B036</accession>
<reference evidence="1 2" key="1">
    <citation type="submission" date="2016-04" db="EMBL/GenBank/DDBJ databases">
        <title>The genome of Intoshia linei affirms orthonectids as highly simplified spiralians.</title>
        <authorList>
            <person name="Mikhailov K.V."/>
            <person name="Slusarev G.S."/>
            <person name="Nikitin M.A."/>
            <person name="Logacheva M.D."/>
            <person name="Penin A."/>
            <person name="Aleoshin V."/>
            <person name="Panchin Y.V."/>
        </authorList>
    </citation>
    <scope>NUCLEOTIDE SEQUENCE [LARGE SCALE GENOMIC DNA]</scope>
    <source>
        <strain evidence="1">Intl2013</strain>
        <tissue evidence="1">Whole animal</tissue>
    </source>
</reference>
<gene>
    <name evidence="1" type="ORF">A3Q56_05300</name>
</gene>
<dbReference type="OrthoDB" id="6041603at2759"/>
<name>A0A177B036_9BILA</name>